<dbReference type="NCBIfam" id="TIGR00494">
    <property type="entry name" value="crcB"/>
    <property type="match status" value="1"/>
</dbReference>
<evidence type="ECO:0000256" key="10">
    <source>
        <dbReference type="ARBA" id="ARBA00035120"/>
    </source>
</evidence>
<sequence>MSVAVVLAVGLAGGLGSVARFVLDGMIRSRMHGAAPVGTMTVNISGSLLLGLLTGIVLAAALPPEWTLIAGTGFLGGYTTFSTASDETVRLVQAGRTRAALLSGLGTAVTALAAAGLGLWAGFLLAG</sequence>
<gene>
    <name evidence="13 14" type="primary">crcB</name>
    <name evidence="13" type="synonym">fluC</name>
    <name evidence="14" type="ORF">FNH21_04580</name>
</gene>
<keyword evidence="5 13" id="KW-0479">Metal-binding</keyword>
<dbReference type="AlphaFoldDB" id="A0A7X1NNC2"/>
<protein>
    <recommendedName>
        <fullName evidence="13">Fluoride-specific ion channel FluC</fullName>
    </recommendedName>
</protein>
<keyword evidence="4 13" id="KW-0812">Transmembrane</keyword>
<evidence type="ECO:0000256" key="2">
    <source>
        <dbReference type="ARBA" id="ARBA00022448"/>
    </source>
</evidence>
<evidence type="ECO:0000313" key="14">
    <source>
        <dbReference type="EMBL" id="MPY09997.1"/>
    </source>
</evidence>
<reference evidence="15" key="1">
    <citation type="submission" date="2019-07" db="EMBL/GenBank/DDBJ databases">
        <title>Arthrobacter KR32 sp. nov., isolated from mountain cheese made of cows milk.</title>
        <authorList>
            <person name="Flegler A."/>
        </authorList>
    </citation>
    <scope>NUCLEOTIDE SEQUENCE [LARGE SCALE GENOMIC DNA]</scope>
    <source>
        <strain evidence="15">KR32</strain>
    </source>
</reference>
<evidence type="ECO:0000256" key="5">
    <source>
        <dbReference type="ARBA" id="ARBA00022723"/>
    </source>
</evidence>
<evidence type="ECO:0000256" key="3">
    <source>
        <dbReference type="ARBA" id="ARBA00022475"/>
    </source>
</evidence>
<evidence type="ECO:0000256" key="12">
    <source>
        <dbReference type="ARBA" id="ARBA00049940"/>
    </source>
</evidence>
<keyword evidence="6 13" id="KW-1133">Transmembrane helix</keyword>
<keyword evidence="9 13" id="KW-0407">Ion channel</keyword>
<feature type="binding site" evidence="13">
    <location>
        <position position="79"/>
    </location>
    <ligand>
        <name>Na(+)</name>
        <dbReference type="ChEBI" id="CHEBI:29101"/>
        <note>structural</note>
    </ligand>
</feature>
<dbReference type="RefSeq" id="WP_152812611.1">
    <property type="nucleotide sequence ID" value="NZ_VJXX01000001.1"/>
</dbReference>
<dbReference type="PANTHER" id="PTHR28259">
    <property type="entry name" value="FLUORIDE EXPORT PROTEIN 1-RELATED"/>
    <property type="match status" value="1"/>
</dbReference>
<comment type="caution">
    <text evidence="14">The sequence shown here is derived from an EMBL/GenBank/DDBJ whole genome shotgun (WGS) entry which is preliminary data.</text>
</comment>
<keyword evidence="8 13" id="KW-0472">Membrane</keyword>
<feature type="transmembrane region" description="Helical" evidence="13">
    <location>
        <begin position="100"/>
        <end position="126"/>
    </location>
</feature>
<comment type="function">
    <text evidence="12 13">Fluoride-specific ion channel. Important for reducing fluoride concentration in the cell, thus reducing its toxicity.</text>
</comment>
<name>A0A7X1NNC2_9MICC</name>
<comment type="caution">
    <text evidence="13">Lacks conserved residue(s) required for the propagation of feature annotation.</text>
</comment>
<evidence type="ECO:0000256" key="13">
    <source>
        <dbReference type="HAMAP-Rule" id="MF_00454"/>
    </source>
</evidence>
<dbReference type="EMBL" id="VJXX01000001">
    <property type="protein sequence ID" value="MPY09997.1"/>
    <property type="molecule type" value="Genomic_DNA"/>
</dbReference>
<feature type="binding site" evidence="13">
    <location>
        <position position="76"/>
    </location>
    <ligand>
        <name>Na(+)</name>
        <dbReference type="ChEBI" id="CHEBI:29101"/>
        <note>structural</note>
    </ligand>
</feature>
<comment type="subcellular location">
    <subcellularLocation>
        <location evidence="1 13">Cell membrane</location>
        <topology evidence="1 13">Multi-pass membrane protein</topology>
    </subcellularLocation>
</comment>
<proteinExistence type="inferred from homology"/>
<keyword evidence="7 13" id="KW-0406">Ion transport</keyword>
<organism evidence="14 15">
    <name type="scientific">Arthrobacter bussei</name>
    <dbReference type="NCBI Taxonomy" id="2594179"/>
    <lineage>
        <taxon>Bacteria</taxon>
        <taxon>Bacillati</taxon>
        <taxon>Actinomycetota</taxon>
        <taxon>Actinomycetes</taxon>
        <taxon>Micrococcales</taxon>
        <taxon>Micrococcaceae</taxon>
        <taxon>Arthrobacter</taxon>
    </lineage>
</organism>
<dbReference type="GO" id="GO:0140114">
    <property type="term" value="P:cellular detoxification of fluoride"/>
    <property type="evidence" value="ECO:0007669"/>
    <property type="project" value="UniProtKB-UniRule"/>
</dbReference>
<dbReference type="InterPro" id="IPR003691">
    <property type="entry name" value="FluC"/>
</dbReference>
<keyword evidence="2 13" id="KW-0813">Transport</keyword>
<evidence type="ECO:0000256" key="7">
    <source>
        <dbReference type="ARBA" id="ARBA00023065"/>
    </source>
</evidence>
<comment type="catalytic activity">
    <reaction evidence="11">
        <text>fluoride(in) = fluoride(out)</text>
        <dbReference type="Rhea" id="RHEA:76159"/>
        <dbReference type="ChEBI" id="CHEBI:17051"/>
    </reaction>
    <physiologicalReaction direction="left-to-right" evidence="11">
        <dbReference type="Rhea" id="RHEA:76160"/>
    </physiologicalReaction>
</comment>
<evidence type="ECO:0000256" key="9">
    <source>
        <dbReference type="ARBA" id="ARBA00023303"/>
    </source>
</evidence>
<evidence type="ECO:0000256" key="11">
    <source>
        <dbReference type="ARBA" id="ARBA00035585"/>
    </source>
</evidence>
<dbReference type="OrthoDB" id="5148600at2"/>
<comment type="similarity">
    <text evidence="10 13">Belongs to the fluoride channel Fluc/FEX (TC 1.A.43) family.</text>
</comment>
<evidence type="ECO:0000256" key="1">
    <source>
        <dbReference type="ARBA" id="ARBA00004651"/>
    </source>
</evidence>
<dbReference type="GO" id="GO:0046872">
    <property type="term" value="F:metal ion binding"/>
    <property type="evidence" value="ECO:0007669"/>
    <property type="project" value="UniProtKB-KW"/>
</dbReference>
<evidence type="ECO:0000256" key="4">
    <source>
        <dbReference type="ARBA" id="ARBA00022692"/>
    </source>
</evidence>
<dbReference type="GO" id="GO:0005886">
    <property type="term" value="C:plasma membrane"/>
    <property type="evidence" value="ECO:0007669"/>
    <property type="project" value="UniProtKB-SubCell"/>
</dbReference>
<evidence type="ECO:0000313" key="15">
    <source>
        <dbReference type="Proteomes" id="UP000326464"/>
    </source>
</evidence>
<keyword evidence="13" id="KW-0915">Sodium</keyword>
<accession>A0A7X1NNC2</accession>
<dbReference type="HAMAP" id="MF_00454">
    <property type="entry name" value="FluC"/>
    <property type="match status" value="1"/>
</dbReference>
<dbReference type="PANTHER" id="PTHR28259:SF16">
    <property type="entry name" value="FLUORIDE-SPECIFIC ION CHANNEL FLUC 2"/>
    <property type="match status" value="1"/>
</dbReference>
<dbReference type="Proteomes" id="UP000326464">
    <property type="component" value="Unassembled WGS sequence"/>
</dbReference>
<feature type="transmembrane region" description="Helical" evidence="13">
    <location>
        <begin position="44"/>
        <end position="62"/>
    </location>
</feature>
<evidence type="ECO:0000256" key="8">
    <source>
        <dbReference type="ARBA" id="ARBA00023136"/>
    </source>
</evidence>
<dbReference type="Pfam" id="PF02537">
    <property type="entry name" value="CRCB"/>
    <property type="match status" value="1"/>
</dbReference>
<comment type="activity regulation">
    <text evidence="13">Na(+) is not transported, but it plays an essential structural role and its presence is essential for fluoride channel function.</text>
</comment>
<dbReference type="GO" id="GO:0062054">
    <property type="term" value="F:fluoride channel activity"/>
    <property type="evidence" value="ECO:0007669"/>
    <property type="project" value="UniProtKB-UniRule"/>
</dbReference>
<keyword evidence="15" id="KW-1185">Reference proteome</keyword>
<keyword evidence="3 13" id="KW-1003">Cell membrane</keyword>
<evidence type="ECO:0000256" key="6">
    <source>
        <dbReference type="ARBA" id="ARBA00022989"/>
    </source>
</evidence>